<dbReference type="GO" id="GO:0046872">
    <property type="term" value="F:metal ion binding"/>
    <property type="evidence" value="ECO:0007669"/>
    <property type="project" value="UniProtKB-KW"/>
</dbReference>
<feature type="active site" evidence="6">
    <location>
        <position position="321"/>
    </location>
</feature>
<feature type="transmembrane region" description="Helical" evidence="9">
    <location>
        <begin position="161"/>
        <end position="179"/>
    </location>
</feature>
<dbReference type="InterPro" id="IPR000917">
    <property type="entry name" value="Sulfatase_N"/>
</dbReference>
<keyword evidence="4 9" id="KW-1133">Transmembrane helix</keyword>
<protein>
    <submittedName>
        <fullName evidence="11">LTA synthase family protein</fullName>
    </submittedName>
</protein>
<feature type="transmembrane region" description="Helical" evidence="9">
    <location>
        <begin position="47"/>
        <end position="66"/>
    </location>
</feature>
<keyword evidence="3 9" id="KW-0812">Transmembrane</keyword>
<proteinExistence type="predicted"/>
<evidence type="ECO:0000256" key="5">
    <source>
        <dbReference type="ARBA" id="ARBA00023136"/>
    </source>
</evidence>
<comment type="caution">
    <text evidence="11">The sequence shown here is derived from an EMBL/GenBank/DDBJ whole genome shotgun (WGS) entry which is preliminary data.</text>
</comment>
<dbReference type="InterPro" id="IPR050448">
    <property type="entry name" value="OpgB/LTA_synthase_biosynth"/>
</dbReference>
<comment type="subcellular location">
    <subcellularLocation>
        <location evidence="1">Cell membrane</location>
        <topology evidence="1">Multi-pass membrane protein</topology>
    </subcellularLocation>
</comment>
<feature type="transmembrane region" description="Helical" evidence="9">
    <location>
        <begin position="78"/>
        <end position="99"/>
    </location>
</feature>
<evidence type="ECO:0000256" key="2">
    <source>
        <dbReference type="ARBA" id="ARBA00022475"/>
    </source>
</evidence>
<feature type="binding site" evidence="8">
    <location>
        <position position="282"/>
    </location>
    <ligand>
        <name>Mn(2+)</name>
        <dbReference type="ChEBI" id="CHEBI:29035"/>
    </ligand>
</feature>
<dbReference type="GO" id="GO:0005886">
    <property type="term" value="C:plasma membrane"/>
    <property type="evidence" value="ECO:0007669"/>
    <property type="project" value="UniProtKB-SubCell"/>
</dbReference>
<dbReference type="EMBL" id="JAPKNB010000008">
    <property type="protein sequence ID" value="MCX5566045.1"/>
    <property type="molecule type" value="Genomic_DNA"/>
</dbReference>
<gene>
    <name evidence="11" type="ORF">OSH02_11785</name>
</gene>
<keyword evidence="7" id="KW-0464">Manganese</keyword>
<keyword evidence="2" id="KW-1003">Cell membrane</keyword>
<feature type="transmembrane region" description="Helical" evidence="9">
    <location>
        <begin position="130"/>
        <end position="149"/>
    </location>
</feature>
<feature type="transmembrane region" description="Helical" evidence="9">
    <location>
        <begin position="200"/>
        <end position="217"/>
    </location>
</feature>
<dbReference type="AlphaFoldDB" id="A0AAW5VXA6"/>
<dbReference type="InterPro" id="IPR017850">
    <property type="entry name" value="Alkaline_phosphatase_core_sf"/>
</dbReference>
<dbReference type="Pfam" id="PF00884">
    <property type="entry name" value="Sulfatase"/>
    <property type="match status" value="1"/>
</dbReference>
<sequence>MYSQILVFILASFTLLSACRVGLIIWQWRRVRESRGMWPILRGGLRIDAHLIALCVAPALITAPWFSGSSVAAAINGVWLRVAWILICLLELSTPLFIVEYDTRPNRLYVDYLKHPREVFGMIWKGYKSATVIIVAGLIGLSIVGQLMFTAWAPGFLPTGLILQCGLFFASCLLAFLAIRGTLRHRPINPSTVAFCSDPMINTLALNSLYSVMYAVYSMKNERSPADAYGKLPEQEIIALIRKKARMSPIITSVQIPTLHNHAPVTVSCDVTPRHVVLIVEESLGAKYTGHLGGMQLTPNLDALSAEAWTFTRAYATGTRSVRGLEALVSGFPPSLSDAVLRLPGAQSRFFTLAHLLKTQGYRSRFIYGGEAHFDNMKGFFLSNGFDDLHDLRTFRHPKFVGTWGVSDEDMFDRLHTLLSERPIHPTLTLAFSVSNHSPWEYPSGRIEPQGEPATVENTVRYADWALGRFFEEARRSPYWDDTLFLIVADHEARVGGQQLVPIKYFHIPAMILGGGVKPRIDTRIVSQIDLPVTLLSMLGIETEHPMIGHDLTDPHAGGRALMQYGENFGYLKGDQMVVLEPHRLATQWRYTMPDELTAVTLDEQLRREALAHALWPDLAYRTASYTLPCLKSL</sequence>
<evidence type="ECO:0000256" key="7">
    <source>
        <dbReference type="PIRSR" id="PIRSR005091-2"/>
    </source>
</evidence>
<evidence type="ECO:0000256" key="8">
    <source>
        <dbReference type="PIRSR" id="PIRSR005091-3"/>
    </source>
</evidence>
<dbReference type="SUPFAM" id="SSF53649">
    <property type="entry name" value="Alkaline phosphatase-like"/>
    <property type="match status" value="1"/>
</dbReference>
<name>A0AAW5VXA6_9BURK</name>
<dbReference type="PIRSF" id="PIRSF005091">
    <property type="entry name" value="Mmb_sulf_HI1246"/>
    <property type="match status" value="1"/>
</dbReference>
<dbReference type="CDD" id="cd16015">
    <property type="entry name" value="LTA_synthase"/>
    <property type="match status" value="1"/>
</dbReference>
<evidence type="ECO:0000256" key="3">
    <source>
        <dbReference type="ARBA" id="ARBA00022692"/>
    </source>
</evidence>
<dbReference type="PANTHER" id="PTHR47371:SF3">
    <property type="entry name" value="PHOSPHOGLYCEROL TRANSFERASE I"/>
    <property type="match status" value="1"/>
</dbReference>
<feature type="transmembrane region" description="Helical" evidence="9">
    <location>
        <begin position="6"/>
        <end position="26"/>
    </location>
</feature>
<evidence type="ECO:0000256" key="4">
    <source>
        <dbReference type="ARBA" id="ARBA00022989"/>
    </source>
</evidence>
<dbReference type="Proteomes" id="UP001208074">
    <property type="component" value="Unassembled WGS sequence"/>
</dbReference>
<evidence type="ECO:0000313" key="11">
    <source>
        <dbReference type="EMBL" id="MCX5566045.1"/>
    </source>
</evidence>
<dbReference type="Gene3D" id="3.30.1120.80">
    <property type="match status" value="1"/>
</dbReference>
<organism evidence="11 12">
    <name type="scientific">Alcaligenes phenolicus</name>
    <dbReference type="NCBI Taxonomy" id="232846"/>
    <lineage>
        <taxon>Bacteria</taxon>
        <taxon>Pseudomonadati</taxon>
        <taxon>Pseudomonadota</taxon>
        <taxon>Betaproteobacteria</taxon>
        <taxon>Burkholderiales</taxon>
        <taxon>Alcaligenaceae</taxon>
        <taxon>Alcaligenes</taxon>
    </lineage>
</organism>
<dbReference type="Gene3D" id="3.40.720.10">
    <property type="entry name" value="Alkaline Phosphatase, subunit A"/>
    <property type="match status" value="1"/>
</dbReference>
<evidence type="ECO:0000259" key="10">
    <source>
        <dbReference type="Pfam" id="PF00884"/>
    </source>
</evidence>
<dbReference type="InterPro" id="IPR012160">
    <property type="entry name" value="LtaS-like"/>
</dbReference>
<accession>A0AAW5VXA6</accession>
<evidence type="ECO:0000313" key="12">
    <source>
        <dbReference type="Proteomes" id="UP001208074"/>
    </source>
</evidence>
<feature type="binding site" evidence="8">
    <location>
        <position position="490"/>
    </location>
    <ligand>
        <name>Mn(2+)</name>
        <dbReference type="ChEBI" id="CHEBI:29035"/>
    </ligand>
</feature>
<evidence type="ECO:0000256" key="9">
    <source>
        <dbReference type="SAM" id="Phobius"/>
    </source>
</evidence>
<feature type="binding site" evidence="7">
    <location>
        <position position="437"/>
    </location>
    <ligand>
        <name>substrate</name>
    </ligand>
</feature>
<evidence type="ECO:0000256" key="6">
    <source>
        <dbReference type="PIRSR" id="PIRSR005091-1"/>
    </source>
</evidence>
<reference evidence="11" key="1">
    <citation type="submission" date="2022-11" db="EMBL/GenBank/DDBJ databases">
        <title>Biodiversity and phylogenetic relationships of bacteria.</title>
        <authorList>
            <person name="Machado R.A.R."/>
            <person name="Bhat A."/>
            <person name="Loulou A."/>
            <person name="Kallel S."/>
        </authorList>
    </citation>
    <scope>NUCLEOTIDE SEQUENCE</scope>
    <source>
        <strain evidence="11">DSM 16503</strain>
    </source>
</reference>
<dbReference type="PANTHER" id="PTHR47371">
    <property type="entry name" value="LIPOTEICHOIC ACID SYNTHASE"/>
    <property type="match status" value="1"/>
</dbReference>
<feature type="binding site" evidence="8">
    <location>
        <position position="491"/>
    </location>
    <ligand>
        <name>Mn(2+)</name>
        <dbReference type="ChEBI" id="CHEBI:29035"/>
    </ligand>
</feature>
<keyword evidence="5 9" id="KW-0472">Membrane</keyword>
<feature type="domain" description="Sulfatase N-terminal" evidence="10">
    <location>
        <begin position="274"/>
        <end position="541"/>
    </location>
</feature>
<evidence type="ECO:0000256" key="1">
    <source>
        <dbReference type="ARBA" id="ARBA00004651"/>
    </source>
</evidence>
<keyword evidence="7" id="KW-0479">Metal-binding</keyword>